<sequence length="320" mass="35014">MSCPFPGFQRAPQGPLEPYKLLLRTAQQLRRENYAMAINLRPDFWWGAALIYLAAIPRRIGYAIEPGTPFLTHALPFPAHEHASISNLRLISASLQALGYEPLDELYTPERYPLQFTPTPAEQQWASEHLQAEGLSPEQPIVVIHAGTGGEVKLWRPEAWATCANRLASLPQFSTAPQLVLTGSQQERPMLEEIARKLDAPALLLTNTTVGQLAALLQRAQLVLGVDNGPLHLAVAQGVPTVNLFGPTDTRIFGPWGPAARHIAIASKQRCQGCATIPCGRLDFTAEEVAQHPCVRSISEQQVLQAIANLATQPMPKQVS</sequence>
<dbReference type="CDD" id="cd03789">
    <property type="entry name" value="GT9_LPS_heptosyltransferase"/>
    <property type="match status" value="1"/>
</dbReference>
<dbReference type="PANTHER" id="PTHR30160">
    <property type="entry name" value="TETRAACYLDISACCHARIDE 4'-KINASE-RELATED"/>
    <property type="match status" value="1"/>
</dbReference>
<protein>
    <submittedName>
        <fullName evidence="3">Glycosyltransferase family 9 protein</fullName>
    </submittedName>
</protein>
<keyword evidence="2 3" id="KW-0808">Transferase</keyword>
<keyword evidence="1" id="KW-0328">Glycosyltransferase</keyword>
<evidence type="ECO:0000256" key="1">
    <source>
        <dbReference type="ARBA" id="ARBA00022676"/>
    </source>
</evidence>
<evidence type="ECO:0000313" key="3">
    <source>
        <dbReference type="EMBL" id="QBD82045.1"/>
    </source>
</evidence>
<dbReference type="AlphaFoldDB" id="A0A4P6K224"/>
<proteinExistence type="predicted"/>
<dbReference type="GO" id="GO:0008713">
    <property type="term" value="F:ADP-heptose-lipopolysaccharide heptosyltransferase activity"/>
    <property type="evidence" value="ECO:0007669"/>
    <property type="project" value="TreeGrafter"/>
</dbReference>
<dbReference type="OrthoDB" id="9768048at2"/>
<dbReference type="Pfam" id="PF01075">
    <property type="entry name" value="Glyco_transf_9"/>
    <property type="match status" value="1"/>
</dbReference>
<reference evidence="3 4" key="1">
    <citation type="submission" date="2019-01" db="EMBL/GenBank/DDBJ databases">
        <title>Ktedonosporobacter rubrisoli SCAWS-G2.</title>
        <authorList>
            <person name="Huang Y."/>
            <person name="Yan B."/>
        </authorList>
    </citation>
    <scope>NUCLEOTIDE SEQUENCE [LARGE SCALE GENOMIC DNA]</scope>
    <source>
        <strain evidence="3 4">SCAWS-G2</strain>
    </source>
</reference>
<dbReference type="Proteomes" id="UP000290365">
    <property type="component" value="Chromosome"/>
</dbReference>
<dbReference type="EMBL" id="CP035758">
    <property type="protein sequence ID" value="QBD82045.1"/>
    <property type="molecule type" value="Genomic_DNA"/>
</dbReference>
<dbReference type="InterPro" id="IPR002201">
    <property type="entry name" value="Glyco_trans_9"/>
</dbReference>
<dbReference type="Gene3D" id="3.40.50.2000">
    <property type="entry name" value="Glycogen Phosphorylase B"/>
    <property type="match status" value="2"/>
</dbReference>
<gene>
    <name evidence="3" type="ORF">EPA93_41130</name>
</gene>
<dbReference type="PANTHER" id="PTHR30160:SF1">
    <property type="entry name" value="LIPOPOLYSACCHARIDE 1,2-N-ACETYLGLUCOSAMINETRANSFERASE-RELATED"/>
    <property type="match status" value="1"/>
</dbReference>
<dbReference type="RefSeq" id="WP_129893105.1">
    <property type="nucleotide sequence ID" value="NZ_CP035758.1"/>
</dbReference>
<dbReference type="InterPro" id="IPR051199">
    <property type="entry name" value="LPS_LOS_Heptosyltrfase"/>
</dbReference>
<dbReference type="GO" id="GO:0009244">
    <property type="term" value="P:lipopolysaccharide core region biosynthetic process"/>
    <property type="evidence" value="ECO:0007669"/>
    <property type="project" value="TreeGrafter"/>
</dbReference>
<dbReference type="KEGG" id="kbs:EPA93_41130"/>
<dbReference type="SUPFAM" id="SSF53756">
    <property type="entry name" value="UDP-Glycosyltransferase/glycogen phosphorylase"/>
    <property type="match status" value="1"/>
</dbReference>
<evidence type="ECO:0000313" key="4">
    <source>
        <dbReference type="Proteomes" id="UP000290365"/>
    </source>
</evidence>
<name>A0A4P6K224_KTERU</name>
<organism evidence="3 4">
    <name type="scientific">Ktedonosporobacter rubrisoli</name>
    <dbReference type="NCBI Taxonomy" id="2509675"/>
    <lineage>
        <taxon>Bacteria</taxon>
        <taxon>Bacillati</taxon>
        <taxon>Chloroflexota</taxon>
        <taxon>Ktedonobacteria</taxon>
        <taxon>Ktedonobacterales</taxon>
        <taxon>Ktedonosporobacteraceae</taxon>
        <taxon>Ktedonosporobacter</taxon>
    </lineage>
</organism>
<keyword evidence="4" id="KW-1185">Reference proteome</keyword>
<evidence type="ECO:0000256" key="2">
    <source>
        <dbReference type="ARBA" id="ARBA00022679"/>
    </source>
</evidence>
<dbReference type="GO" id="GO:0005829">
    <property type="term" value="C:cytosol"/>
    <property type="evidence" value="ECO:0007669"/>
    <property type="project" value="TreeGrafter"/>
</dbReference>
<accession>A0A4P6K224</accession>